<protein>
    <recommendedName>
        <fullName evidence="4">Secreted protein</fullName>
    </recommendedName>
</protein>
<dbReference type="EMBL" id="PEJP01000022">
    <property type="protein sequence ID" value="RYO63105.1"/>
    <property type="molecule type" value="Genomic_DNA"/>
</dbReference>
<accession>A0A4Q4S031</accession>
<dbReference type="Proteomes" id="UP000293823">
    <property type="component" value="Unassembled WGS sequence"/>
</dbReference>
<evidence type="ECO:0000313" key="2">
    <source>
        <dbReference type="EMBL" id="RYO63105.1"/>
    </source>
</evidence>
<evidence type="ECO:0000256" key="1">
    <source>
        <dbReference type="SAM" id="SignalP"/>
    </source>
</evidence>
<feature type="chain" id="PRO_5020968462" description="Secreted protein" evidence="1">
    <location>
        <begin position="25"/>
        <end position="77"/>
    </location>
</feature>
<name>A0A4Q4S031_9PLEO</name>
<keyword evidence="3" id="KW-1185">Reference proteome</keyword>
<organism evidence="2 3">
    <name type="scientific">Alternaria arborescens</name>
    <dbReference type="NCBI Taxonomy" id="156630"/>
    <lineage>
        <taxon>Eukaryota</taxon>
        <taxon>Fungi</taxon>
        <taxon>Dikarya</taxon>
        <taxon>Ascomycota</taxon>
        <taxon>Pezizomycotina</taxon>
        <taxon>Dothideomycetes</taxon>
        <taxon>Pleosporomycetidae</taxon>
        <taxon>Pleosporales</taxon>
        <taxon>Pleosporineae</taxon>
        <taxon>Pleosporaceae</taxon>
        <taxon>Alternaria</taxon>
        <taxon>Alternaria sect. Alternaria</taxon>
    </lineage>
</organism>
<proteinExistence type="predicted"/>
<evidence type="ECO:0008006" key="4">
    <source>
        <dbReference type="Google" id="ProtNLM"/>
    </source>
</evidence>
<reference evidence="3" key="1">
    <citation type="journal article" date="2019" name="bioRxiv">
        <title>Genomics, evolutionary history and diagnostics of the Alternaria alternata species group including apple and Asian pear pathotypes.</title>
        <authorList>
            <person name="Armitage A.D."/>
            <person name="Cockerton H.M."/>
            <person name="Sreenivasaprasad S."/>
            <person name="Woodhall J.W."/>
            <person name="Lane C.R."/>
            <person name="Harrison R.J."/>
            <person name="Clarkson J.P."/>
        </authorList>
    </citation>
    <scope>NUCLEOTIDE SEQUENCE [LARGE SCALE GENOMIC DNA]</scope>
    <source>
        <strain evidence="3">RGR 97.0016</strain>
    </source>
</reference>
<gene>
    <name evidence="2" type="ORF">AA0113_g6143</name>
</gene>
<keyword evidence="1" id="KW-0732">Signal</keyword>
<comment type="caution">
    <text evidence="2">The sequence shown here is derived from an EMBL/GenBank/DDBJ whole genome shotgun (WGS) entry which is preliminary data.</text>
</comment>
<feature type="signal peptide" evidence="1">
    <location>
        <begin position="1"/>
        <end position="24"/>
    </location>
</feature>
<dbReference type="AlphaFoldDB" id="A0A4Q4S031"/>
<evidence type="ECO:0000313" key="3">
    <source>
        <dbReference type="Proteomes" id="UP000293823"/>
    </source>
</evidence>
<sequence>MLTFSLVILARLLASSLLPALMQADMMITLFLYNMTSGVQTPAAVPKTIAHFTMPTAMPEVEFSKLETTLITEDIRV</sequence>